<name>A0A9Q1H291_HOLLE</name>
<evidence type="ECO:0000256" key="2">
    <source>
        <dbReference type="ARBA" id="ARBA00005383"/>
    </source>
</evidence>
<dbReference type="GO" id="GO:0006357">
    <property type="term" value="P:regulation of transcription by RNA polymerase II"/>
    <property type="evidence" value="ECO:0007669"/>
    <property type="project" value="TreeGrafter"/>
</dbReference>
<gene>
    <name evidence="6" type="ORF">HOLleu_28876</name>
</gene>
<dbReference type="Pfam" id="PF14324">
    <property type="entry name" value="PINIT"/>
    <property type="match status" value="1"/>
</dbReference>
<dbReference type="GO" id="GO:0003712">
    <property type="term" value="F:transcription coregulator activity"/>
    <property type="evidence" value="ECO:0007669"/>
    <property type="project" value="TreeGrafter"/>
</dbReference>
<evidence type="ECO:0000313" key="7">
    <source>
        <dbReference type="Proteomes" id="UP001152320"/>
    </source>
</evidence>
<dbReference type="GO" id="GO:0000785">
    <property type="term" value="C:chromatin"/>
    <property type="evidence" value="ECO:0007669"/>
    <property type="project" value="TreeGrafter"/>
</dbReference>
<sequence length="104" mass="11779">MCFSFEVPFLETAMLALIPCYPQNKPGVEAKRPGRPLNITPLIRLLPSATNQIEIQWIPEIARSYCATVHLVRQVTSEELLARLKARNVRNPDHSRALSECPIK</sequence>
<protein>
    <submittedName>
        <fullName evidence="6">E3 SUMO-protein ligase PIAS2</fullName>
    </submittedName>
</protein>
<dbReference type="PROSITE" id="PS51466">
    <property type="entry name" value="PINIT"/>
    <property type="match status" value="1"/>
</dbReference>
<dbReference type="AlphaFoldDB" id="A0A9Q1H291"/>
<dbReference type="Proteomes" id="UP001152320">
    <property type="component" value="Chromosome 14"/>
</dbReference>
<accession>A0A9Q1H291</accession>
<dbReference type="OrthoDB" id="10263264at2759"/>
<organism evidence="6 7">
    <name type="scientific">Holothuria leucospilota</name>
    <name type="common">Black long sea cucumber</name>
    <name type="synonym">Mertensiothuria leucospilota</name>
    <dbReference type="NCBI Taxonomy" id="206669"/>
    <lineage>
        <taxon>Eukaryota</taxon>
        <taxon>Metazoa</taxon>
        <taxon>Echinodermata</taxon>
        <taxon>Eleutherozoa</taxon>
        <taxon>Echinozoa</taxon>
        <taxon>Holothuroidea</taxon>
        <taxon>Aspidochirotacea</taxon>
        <taxon>Aspidochirotida</taxon>
        <taxon>Holothuriidae</taxon>
        <taxon>Holothuria</taxon>
    </lineage>
</organism>
<comment type="similarity">
    <text evidence="2">Belongs to the PIAS family.</text>
</comment>
<feature type="domain" description="PINIT" evidence="5">
    <location>
        <begin position="1"/>
        <end position="75"/>
    </location>
</feature>
<dbReference type="GO" id="GO:0016874">
    <property type="term" value="F:ligase activity"/>
    <property type="evidence" value="ECO:0007669"/>
    <property type="project" value="UniProtKB-KW"/>
</dbReference>
<dbReference type="EMBL" id="JAIZAY010000014">
    <property type="protein sequence ID" value="KAJ8029476.1"/>
    <property type="molecule type" value="Genomic_DNA"/>
</dbReference>
<dbReference type="PANTHER" id="PTHR10782:SF94">
    <property type="entry name" value="SUPPRESSOR OF VARIEGATION 2-10, ISOFORM I"/>
    <property type="match status" value="1"/>
</dbReference>
<evidence type="ECO:0000256" key="4">
    <source>
        <dbReference type="ARBA" id="ARBA00022786"/>
    </source>
</evidence>
<keyword evidence="6" id="KW-0436">Ligase</keyword>
<keyword evidence="3" id="KW-0808">Transferase</keyword>
<proteinExistence type="inferred from homology"/>
<comment type="caution">
    <text evidence="6">The sequence shown here is derived from an EMBL/GenBank/DDBJ whole genome shotgun (WGS) entry which is preliminary data.</text>
</comment>
<evidence type="ECO:0000313" key="6">
    <source>
        <dbReference type="EMBL" id="KAJ8029476.1"/>
    </source>
</evidence>
<dbReference type="GO" id="GO:0061665">
    <property type="term" value="F:SUMO ligase activity"/>
    <property type="evidence" value="ECO:0007669"/>
    <property type="project" value="TreeGrafter"/>
</dbReference>
<keyword evidence="4" id="KW-0833">Ubl conjugation pathway</keyword>
<dbReference type="InterPro" id="IPR023321">
    <property type="entry name" value="PINIT"/>
</dbReference>
<dbReference type="PANTHER" id="PTHR10782">
    <property type="entry name" value="ZINC FINGER MIZ DOMAIN-CONTAINING PROTEIN"/>
    <property type="match status" value="1"/>
</dbReference>
<dbReference type="Gene3D" id="2.60.120.780">
    <property type="entry name" value="PINIT domain"/>
    <property type="match status" value="1"/>
</dbReference>
<keyword evidence="7" id="KW-1185">Reference proteome</keyword>
<evidence type="ECO:0000259" key="5">
    <source>
        <dbReference type="PROSITE" id="PS51466"/>
    </source>
</evidence>
<evidence type="ECO:0000256" key="3">
    <source>
        <dbReference type="ARBA" id="ARBA00022679"/>
    </source>
</evidence>
<dbReference type="GO" id="GO:0016925">
    <property type="term" value="P:protein sumoylation"/>
    <property type="evidence" value="ECO:0007669"/>
    <property type="project" value="TreeGrafter"/>
</dbReference>
<reference evidence="6" key="1">
    <citation type="submission" date="2021-10" db="EMBL/GenBank/DDBJ databases">
        <title>Tropical sea cucumber genome reveals ecological adaptation and Cuvierian tubules defense mechanism.</title>
        <authorList>
            <person name="Chen T."/>
        </authorList>
    </citation>
    <scope>NUCLEOTIDE SEQUENCE</scope>
    <source>
        <strain evidence="6">Nanhai2018</strain>
        <tissue evidence="6">Muscle</tissue>
    </source>
</reference>
<dbReference type="InterPro" id="IPR038654">
    <property type="entry name" value="PINIT_sf"/>
</dbReference>
<evidence type="ECO:0000256" key="1">
    <source>
        <dbReference type="ARBA" id="ARBA00004718"/>
    </source>
</evidence>
<comment type="pathway">
    <text evidence="1">Protein modification; protein sumoylation.</text>
</comment>